<gene>
    <name evidence="2" type="ORF">D1867_10095</name>
</gene>
<feature type="domain" description="XACb0070 ribbon-helix-helix" evidence="1">
    <location>
        <begin position="5"/>
        <end position="43"/>
    </location>
</feature>
<dbReference type="EMBL" id="WFIY01000004">
    <property type="protein sequence ID" value="MUM65585.1"/>
    <property type="molecule type" value="Genomic_DNA"/>
</dbReference>
<sequence>MGKLTIEISDEVERELRTFVALGGYKKGKLSKVVEESIKEYISRHKITVRDDEIQFNLKDLEKDKLYLVDYEGEKYAIQVTSDNKIRLYEVLEVENKAVEGGNNIRS</sequence>
<dbReference type="GO" id="GO:0006355">
    <property type="term" value="P:regulation of DNA-templated transcription"/>
    <property type="evidence" value="ECO:0007669"/>
    <property type="project" value="InterPro"/>
</dbReference>
<evidence type="ECO:0000259" key="1">
    <source>
        <dbReference type="Pfam" id="PF16762"/>
    </source>
</evidence>
<organism evidence="2 3">
    <name type="scientific">Acidianus infernus</name>
    <dbReference type="NCBI Taxonomy" id="12915"/>
    <lineage>
        <taxon>Archaea</taxon>
        <taxon>Thermoproteota</taxon>
        <taxon>Thermoprotei</taxon>
        <taxon>Sulfolobales</taxon>
        <taxon>Sulfolobaceae</taxon>
        <taxon>Acidianus</taxon>
    </lineage>
</organism>
<dbReference type="InterPro" id="IPR031914">
    <property type="entry name" value="XACb0070_RHH_dom"/>
</dbReference>
<dbReference type="AlphaFoldDB" id="A0A6A9QGY7"/>
<name>A0A6A9QGY7_ACIIN</name>
<dbReference type="RefSeq" id="WP_155864019.1">
    <property type="nucleotide sequence ID" value="NZ_JBGTCZ010000125.1"/>
</dbReference>
<dbReference type="InterPro" id="IPR013321">
    <property type="entry name" value="Arc_rbn_hlx_hlx"/>
</dbReference>
<dbReference type="OrthoDB" id="91340at2157"/>
<comment type="caution">
    <text evidence="2">The sequence shown here is derived from an EMBL/GenBank/DDBJ whole genome shotgun (WGS) entry which is preliminary data.</text>
</comment>
<keyword evidence="3" id="KW-1185">Reference proteome</keyword>
<evidence type="ECO:0000313" key="2">
    <source>
        <dbReference type="EMBL" id="MUM65585.1"/>
    </source>
</evidence>
<evidence type="ECO:0000313" key="3">
    <source>
        <dbReference type="Proteomes" id="UP000440125"/>
    </source>
</evidence>
<dbReference type="Pfam" id="PF16762">
    <property type="entry name" value="RHH_6"/>
    <property type="match status" value="1"/>
</dbReference>
<proteinExistence type="predicted"/>
<protein>
    <recommendedName>
        <fullName evidence="1">XACb0070 ribbon-helix-helix domain-containing protein</fullName>
    </recommendedName>
</protein>
<accession>A0A6A9QGY7</accession>
<reference evidence="2 3" key="1">
    <citation type="submission" date="2019-10" db="EMBL/GenBank/DDBJ databases">
        <title>Genome Sequences from Six Type Strain Members of the Archaeal Family Sulfolobaceae: Acidianus ambivalens, Acidianus infernus, Metallosphaera prunae, Stygiolobus azoricus, Sulfolobus metallicus, and Sulfurisphaera ohwakuensis.</title>
        <authorList>
            <person name="Counts J.A."/>
            <person name="Kelly R.M."/>
        </authorList>
    </citation>
    <scope>NUCLEOTIDE SEQUENCE [LARGE SCALE GENOMIC DNA]</scope>
    <source>
        <strain evidence="2 3">DSM 3191</strain>
    </source>
</reference>
<dbReference type="Gene3D" id="1.10.1220.10">
    <property type="entry name" value="Met repressor-like"/>
    <property type="match status" value="1"/>
</dbReference>
<dbReference type="Proteomes" id="UP000440125">
    <property type="component" value="Unassembled WGS sequence"/>
</dbReference>